<protein>
    <recommendedName>
        <fullName evidence="11">Acyl-coenzyme A oxidase</fullName>
    </recommendedName>
</protein>
<keyword evidence="10" id="KW-0576">Peroxisome</keyword>
<dbReference type="InterPro" id="IPR055060">
    <property type="entry name" value="ACOX_C_alpha1"/>
</dbReference>
<comment type="similarity">
    <text evidence="4 11">Belongs to the acyl-CoA oxidase family.</text>
</comment>
<evidence type="ECO:0000256" key="10">
    <source>
        <dbReference type="ARBA" id="ARBA00023140"/>
    </source>
</evidence>
<evidence type="ECO:0000256" key="3">
    <source>
        <dbReference type="ARBA" id="ARBA00004846"/>
    </source>
</evidence>
<dbReference type="Proteomes" id="UP000299102">
    <property type="component" value="Unassembled WGS sequence"/>
</dbReference>
<evidence type="ECO:0000256" key="12">
    <source>
        <dbReference type="PIRSR" id="PIRSR000168-1"/>
    </source>
</evidence>
<evidence type="ECO:0000313" key="19">
    <source>
        <dbReference type="Proteomes" id="UP000299102"/>
    </source>
</evidence>
<feature type="domain" description="Acyl-coenzyme A oxidase N-terminal" evidence="16">
    <location>
        <begin position="23"/>
        <end position="149"/>
    </location>
</feature>
<dbReference type="InterPro" id="IPR012258">
    <property type="entry name" value="Acyl-CoA_oxidase"/>
</dbReference>
<keyword evidence="6 11" id="KW-0274">FAD</keyword>
<dbReference type="GO" id="GO:0003997">
    <property type="term" value="F:acyl-CoA oxidase activity"/>
    <property type="evidence" value="ECO:0007669"/>
    <property type="project" value="InterPro"/>
</dbReference>
<dbReference type="AlphaFoldDB" id="A0A4C1USN2"/>
<dbReference type="InterPro" id="IPR029320">
    <property type="entry name" value="Acyl-CoA_ox_N"/>
</dbReference>
<evidence type="ECO:0000256" key="8">
    <source>
        <dbReference type="ARBA" id="ARBA00023002"/>
    </source>
</evidence>
<gene>
    <name evidence="18" type="ORF">EVAR_10853_1</name>
</gene>
<dbReference type="GO" id="GO:0005504">
    <property type="term" value="F:fatty acid binding"/>
    <property type="evidence" value="ECO:0007669"/>
    <property type="project" value="TreeGrafter"/>
</dbReference>
<dbReference type="Pfam" id="PF22924">
    <property type="entry name" value="ACOX_C_alpha1"/>
    <property type="match status" value="1"/>
</dbReference>
<evidence type="ECO:0000259" key="15">
    <source>
        <dbReference type="Pfam" id="PF02770"/>
    </source>
</evidence>
<evidence type="ECO:0000256" key="11">
    <source>
        <dbReference type="PIRNR" id="PIRNR000168"/>
    </source>
</evidence>
<dbReference type="InterPro" id="IPR046373">
    <property type="entry name" value="Acyl-CoA_Oxase/DH_mid-dom_sf"/>
</dbReference>
<evidence type="ECO:0000259" key="14">
    <source>
        <dbReference type="Pfam" id="PF01756"/>
    </source>
</evidence>
<feature type="binding site" evidence="13">
    <location>
        <position position="155"/>
    </location>
    <ligand>
        <name>FAD</name>
        <dbReference type="ChEBI" id="CHEBI:57692"/>
    </ligand>
</feature>
<accession>A0A4C1USN2</accession>
<dbReference type="SUPFAM" id="SSF56645">
    <property type="entry name" value="Acyl-CoA dehydrogenase NM domain-like"/>
    <property type="match status" value="1"/>
</dbReference>
<feature type="domain" description="Acyl-CoA oxidase C-terminal" evidence="14">
    <location>
        <begin position="488"/>
        <end position="669"/>
    </location>
</feature>
<dbReference type="Pfam" id="PF02770">
    <property type="entry name" value="Acyl-CoA_dh_M"/>
    <property type="match status" value="1"/>
</dbReference>
<comment type="caution">
    <text evidence="18">The sequence shown here is derived from an EMBL/GenBank/DDBJ whole genome shotgun (WGS) entry which is preliminary data.</text>
</comment>
<sequence length="672" mass="75620">MKNNSPGKVNVDLQNERNKCTFNVTELTNFIDGSAEKTLERHNREEKVLSQGIHIEEVPSEYLSHKEKYELAVKKACLLFKLIRYMQEEENTGMDNYREVLGGFLGSAILQDGSPLTLHYVMFIPTLMGQGTVEQQAYWIGRSWSCSIIGTYAQTELGHGTFIRGLETTATYDPKTKEFILNSPTLTSYKWWPGGLAHTANFCIVVAQLYTKGQCHGIHPFVVQLRDEETHMPLPGIKIGEIGAKLGMNGTNNGFLGFENVRIPREHMLMKNSKVLEDGTYVNSPSSKLTYSTMMFVRVVLVNDMCNYMAKAVTIATRYSAVRRQSQPKPNEPEPQILDYLTQQHKLFIGIATVHAFRLSASWIWEMYNNVTAELESGDLERLPELHALSCCLKAVTTADAAQCVEKCRLSCGGHGYMLSSNLPLTYGLVTAASTYEGENTVLLLQTARYLVKAWQQAIGGNQLTPTVSYIAKVAAGRRSPPWDNTVEGIIDGFYRVACGKIALCVNNIEKRQKTGMSYEDAWNMTSVQLASASEAHCRAIIIATYYNEMEKRKADLSPALRQVLLQLVDLYIVYWALENVGDLLRYTSISERDIEQLQHWYEDLLSKIRPNAVGLVDAFDIRDEILHSALGAYDGRVYERLMAEALKSPLNAEPVNRTFHTHLKPFMQGKL</sequence>
<dbReference type="FunFam" id="1.20.140.10:FF:000005">
    <property type="entry name" value="Acyl-coenzyme A oxidase"/>
    <property type="match status" value="1"/>
</dbReference>
<name>A0A4C1USN2_EUMVA</name>
<dbReference type="Pfam" id="PF01756">
    <property type="entry name" value="ACOX"/>
    <property type="match status" value="1"/>
</dbReference>
<feature type="domain" description="Acyl-CoA oxidase/dehydrogenase middle" evidence="15">
    <location>
        <begin position="152"/>
        <end position="261"/>
    </location>
</feature>
<dbReference type="Gene3D" id="1.10.540.10">
    <property type="entry name" value="Acyl-CoA dehydrogenase/oxidase, N-terminal domain"/>
    <property type="match status" value="1"/>
</dbReference>
<dbReference type="InterPro" id="IPR006091">
    <property type="entry name" value="Acyl-CoA_Oxase/DH_mid-dom"/>
</dbReference>
<dbReference type="PIRSF" id="PIRSF000168">
    <property type="entry name" value="Acyl-CoA_oxidase"/>
    <property type="match status" value="1"/>
</dbReference>
<feature type="active site" description="Proton acceptor" evidence="12">
    <location>
        <position position="437"/>
    </location>
</feature>
<keyword evidence="5 11" id="KW-0285">Flavoprotein</keyword>
<evidence type="ECO:0000256" key="1">
    <source>
        <dbReference type="ARBA" id="ARBA00001974"/>
    </source>
</evidence>
<dbReference type="GO" id="GO:0005777">
    <property type="term" value="C:peroxisome"/>
    <property type="evidence" value="ECO:0007669"/>
    <property type="project" value="UniProtKB-SubCell"/>
</dbReference>
<comment type="subcellular location">
    <subcellularLocation>
        <location evidence="2">Peroxisome</location>
    </subcellularLocation>
</comment>
<dbReference type="OrthoDB" id="538336at2759"/>
<dbReference type="GO" id="GO:0071949">
    <property type="term" value="F:FAD binding"/>
    <property type="evidence" value="ECO:0007669"/>
    <property type="project" value="InterPro"/>
</dbReference>
<evidence type="ECO:0000259" key="16">
    <source>
        <dbReference type="Pfam" id="PF14749"/>
    </source>
</evidence>
<dbReference type="FunFam" id="1.20.140.10:FF:000013">
    <property type="entry name" value="Acyl-coenzyme A oxidase"/>
    <property type="match status" value="1"/>
</dbReference>
<evidence type="ECO:0000256" key="4">
    <source>
        <dbReference type="ARBA" id="ARBA00006288"/>
    </source>
</evidence>
<evidence type="ECO:0000313" key="18">
    <source>
        <dbReference type="EMBL" id="GBP29037.1"/>
    </source>
</evidence>
<keyword evidence="8" id="KW-0560">Oxidoreductase</keyword>
<evidence type="ECO:0000256" key="13">
    <source>
        <dbReference type="PIRSR" id="PIRSR000168-2"/>
    </source>
</evidence>
<proteinExistence type="inferred from homology"/>
<dbReference type="SUPFAM" id="SSF47203">
    <property type="entry name" value="Acyl-CoA dehydrogenase C-terminal domain-like"/>
    <property type="match status" value="2"/>
</dbReference>
<reference evidence="18 19" key="1">
    <citation type="journal article" date="2019" name="Commun. Biol.">
        <title>The bagworm genome reveals a unique fibroin gene that provides high tensile strength.</title>
        <authorList>
            <person name="Kono N."/>
            <person name="Nakamura H."/>
            <person name="Ohtoshi R."/>
            <person name="Tomita M."/>
            <person name="Numata K."/>
            <person name="Arakawa K."/>
        </authorList>
    </citation>
    <scope>NUCLEOTIDE SEQUENCE [LARGE SCALE GENOMIC DNA]</scope>
</reference>
<dbReference type="GO" id="GO:0033540">
    <property type="term" value="P:fatty acid beta-oxidation using acyl-CoA oxidase"/>
    <property type="evidence" value="ECO:0007669"/>
    <property type="project" value="TreeGrafter"/>
</dbReference>
<dbReference type="EMBL" id="BGZK01000215">
    <property type="protein sequence ID" value="GBP29037.1"/>
    <property type="molecule type" value="Genomic_DNA"/>
</dbReference>
<dbReference type="Gene3D" id="2.40.110.10">
    <property type="entry name" value="Butyryl-CoA Dehydrogenase, subunit A, domain 2"/>
    <property type="match status" value="1"/>
</dbReference>
<dbReference type="PANTHER" id="PTHR10909">
    <property type="entry name" value="ELECTRON TRANSPORT OXIDOREDUCTASE"/>
    <property type="match status" value="1"/>
</dbReference>
<keyword evidence="19" id="KW-1185">Reference proteome</keyword>
<dbReference type="PANTHER" id="PTHR10909:SF250">
    <property type="entry name" value="PEROXISOMAL ACYL-COENZYME A OXIDASE 1"/>
    <property type="match status" value="1"/>
</dbReference>
<dbReference type="Gene3D" id="1.20.140.10">
    <property type="entry name" value="Butyryl-CoA Dehydrogenase, subunit A, domain 3"/>
    <property type="match status" value="2"/>
</dbReference>
<dbReference type="InterPro" id="IPR009100">
    <property type="entry name" value="AcylCoA_DH/oxidase_NM_dom_sf"/>
</dbReference>
<feature type="binding site" evidence="13">
    <location>
        <position position="194"/>
    </location>
    <ligand>
        <name>FAD</name>
        <dbReference type="ChEBI" id="CHEBI:57692"/>
    </ligand>
</feature>
<keyword evidence="7" id="KW-0276">Fatty acid metabolism</keyword>
<dbReference type="GO" id="GO:0055088">
    <property type="term" value="P:lipid homeostasis"/>
    <property type="evidence" value="ECO:0007669"/>
    <property type="project" value="TreeGrafter"/>
</dbReference>
<evidence type="ECO:0000256" key="2">
    <source>
        <dbReference type="ARBA" id="ARBA00004275"/>
    </source>
</evidence>
<feature type="domain" description="Acyl-CoA oxidase C-alpha1" evidence="17">
    <location>
        <begin position="291"/>
        <end position="452"/>
    </location>
</feature>
<comment type="pathway">
    <text evidence="3">Lipid metabolism; peroxisomal fatty acid beta-oxidation.</text>
</comment>
<dbReference type="Pfam" id="PF14749">
    <property type="entry name" value="Acyl-CoA_ox_N"/>
    <property type="match status" value="1"/>
</dbReference>
<evidence type="ECO:0000256" key="5">
    <source>
        <dbReference type="ARBA" id="ARBA00022630"/>
    </source>
</evidence>
<evidence type="ECO:0000256" key="7">
    <source>
        <dbReference type="ARBA" id="ARBA00022832"/>
    </source>
</evidence>
<dbReference type="STRING" id="151549.A0A4C1USN2"/>
<comment type="cofactor">
    <cofactor evidence="1">
        <name>FAD</name>
        <dbReference type="ChEBI" id="CHEBI:57692"/>
    </cofactor>
</comment>
<organism evidence="18 19">
    <name type="scientific">Eumeta variegata</name>
    <name type="common">Bagworm moth</name>
    <name type="synonym">Eumeta japonica</name>
    <dbReference type="NCBI Taxonomy" id="151549"/>
    <lineage>
        <taxon>Eukaryota</taxon>
        <taxon>Metazoa</taxon>
        <taxon>Ecdysozoa</taxon>
        <taxon>Arthropoda</taxon>
        <taxon>Hexapoda</taxon>
        <taxon>Insecta</taxon>
        <taxon>Pterygota</taxon>
        <taxon>Neoptera</taxon>
        <taxon>Endopterygota</taxon>
        <taxon>Lepidoptera</taxon>
        <taxon>Glossata</taxon>
        <taxon>Ditrysia</taxon>
        <taxon>Tineoidea</taxon>
        <taxon>Psychidae</taxon>
        <taxon>Oiketicinae</taxon>
        <taxon>Eumeta</taxon>
    </lineage>
</organism>
<dbReference type="FunFam" id="2.40.110.10:FF:000003">
    <property type="entry name" value="Acyl-coenzyme A oxidase"/>
    <property type="match status" value="1"/>
</dbReference>
<dbReference type="InterPro" id="IPR037069">
    <property type="entry name" value="AcylCoA_DH/ox_N_sf"/>
</dbReference>
<dbReference type="InterPro" id="IPR002655">
    <property type="entry name" value="Acyl-CoA_oxidase_C"/>
</dbReference>
<evidence type="ECO:0000256" key="6">
    <source>
        <dbReference type="ARBA" id="ARBA00022827"/>
    </source>
</evidence>
<keyword evidence="9" id="KW-0443">Lipid metabolism</keyword>
<dbReference type="InterPro" id="IPR036250">
    <property type="entry name" value="AcylCo_DH-like_C"/>
</dbReference>
<evidence type="ECO:0000256" key="9">
    <source>
        <dbReference type="ARBA" id="ARBA00023098"/>
    </source>
</evidence>
<evidence type="ECO:0000259" key="17">
    <source>
        <dbReference type="Pfam" id="PF22924"/>
    </source>
</evidence>